<dbReference type="InterPro" id="IPR005182">
    <property type="entry name" value="YdbS-like_PH"/>
</dbReference>
<keyword evidence="1" id="KW-0472">Membrane</keyword>
<keyword evidence="1" id="KW-0812">Transmembrane</keyword>
<organism evidence="3 4">
    <name type="scientific">Agrilactobacillus composti DSM 18527 = JCM 14202</name>
    <dbReference type="NCBI Taxonomy" id="1423734"/>
    <lineage>
        <taxon>Bacteria</taxon>
        <taxon>Bacillati</taxon>
        <taxon>Bacillota</taxon>
        <taxon>Bacilli</taxon>
        <taxon>Lactobacillales</taxon>
        <taxon>Lactobacillaceae</taxon>
        <taxon>Agrilactobacillus</taxon>
    </lineage>
</organism>
<feature type="transmembrane region" description="Helical" evidence="1">
    <location>
        <begin position="20"/>
        <end position="39"/>
    </location>
</feature>
<dbReference type="RefSeq" id="WP_035453633.1">
    <property type="nucleotide sequence ID" value="NZ_AZGA01000016.1"/>
</dbReference>
<dbReference type="Proteomes" id="UP000051236">
    <property type="component" value="Unassembled WGS sequence"/>
</dbReference>
<evidence type="ECO:0000313" key="4">
    <source>
        <dbReference type="Proteomes" id="UP000051236"/>
    </source>
</evidence>
<dbReference type="STRING" id="1423734.FC83_GL001183"/>
<evidence type="ECO:0000313" key="3">
    <source>
        <dbReference type="EMBL" id="KRM35057.1"/>
    </source>
</evidence>
<name>X0QPH9_9LACO</name>
<dbReference type="PANTHER" id="PTHR34473:SF2">
    <property type="entry name" value="UPF0699 TRANSMEMBRANE PROTEIN YDBT"/>
    <property type="match status" value="1"/>
</dbReference>
<dbReference type="EMBL" id="AZGA01000016">
    <property type="protein sequence ID" value="KRM35057.1"/>
    <property type="molecule type" value="Genomic_DNA"/>
</dbReference>
<comment type="caution">
    <text evidence="3">The sequence shown here is derived from an EMBL/GenBank/DDBJ whole genome shotgun (WGS) entry which is preliminary data.</text>
</comment>
<dbReference type="OrthoDB" id="1750577at2"/>
<feature type="transmembrane region" description="Helical" evidence="1">
    <location>
        <begin position="45"/>
        <end position="65"/>
    </location>
</feature>
<protein>
    <recommendedName>
        <fullName evidence="2">YdbS-like PH domain-containing protein</fullName>
    </recommendedName>
</protein>
<sequence>MPKLQQLPPQIKTTWRVSALLNALWLLLPLAGAILANLFWHWHFIFIIITAILLIAIPAVQLALIPYRYHFTGYEITPEFVILQTGFIFRKQDTIPTARIQNVTLEQGPLLRWQHLQAVRIVTAATTHTIEGVVLDVADNLRETIVHFASEVQADA</sequence>
<evidence type="ECO:0000256" key="1">
    <source>
        <dbReference type="SAM" id="Phobius"/>
    </source>
</evidence>
<dbReference type="eggNOG" id="COG3402">
    <property type="taxonomic scope" value="Bacteria"/>
</dbReference>
<accession>X0QPH9</accession>
<feature type="domain" description="YdbS-like PH" evidence="2">
    <location>
        <begin position="69"/>
        <end position="145"/>
    </location>
</feature>
<dbReference type="PATRIC" id="fig|1423734.3.peg.1196"/>
<dbReference type="PANTHER" id="PTHR34473">
    <property type="entry name" value="UPF0699 TRANSMEMBRANE PROTEIN YDBS"/>
    <property type="match status" value="1"/>
</dbReference>
<keyword evidence="1" id="KW-1133">Transmembrane helix</keyword>
<proteinExistence type="predicted"/>
<evidence type="ECO:0000259" key="2">
    <source>
        <dbReference type="Pfam" id="PF03703"/>
    </source>
</evidence>
<dbReference type="Pfam" id="PF03703">
    <property type="entry name" value="bPH_2"/>
    <property type="match status" value="1"/>
</dbReference>
<keyword evidence="4" id="KW-1185">Reference proteome</keyword>
<gene>
    <name evidence="3" type="ORF">FC83_GL001183</name>
</gene>
<dbReference type="AlphaFoldDB" id="X0QPH9"/>
<reference evidence="3 4" key="1">
    <citation type="journal article" date="2015" name="Genome Announc.">
        <title>Expanding the biotechnology potential of lactobacilli through comparative genomics of 213 strains and associated genera.</title>
        <authorList>
            <person name="Sun Z."/>
            <person name="Harris H.M."/>
            <person name="McCann A."/>
            <person name="Guo C."/>
            <person name="Argimon S."/>
            <person name="Zhang W."/>
            <person name="Yang X."/>
            <person name="Jeffery I.B."/>
            <person name="Cooney J.C."/>
            <person name="Kagawa T.F."/>
            <person name="Liu W."/>
            <person name="Song Y."/>
            <person name="Salvetti E."/>
            <person name="Wrobel A."/>
            <person name="Rasinkangas P."/>
            <person name="Parkhill J."/>
            <person name="Rea M.C."/>
            <person name="O'Sullivan O."/>
            <person name="Ritari J."/>
            <person name="Douillard F.P."/>
            <person name="Paul Ross R."/>
            <person name="Yang R."/>
            <person name="Briner A.E."/>
            <person name="Felis G.E."/>
            <person name="de Vos W.M."/>
            <person name="Barrangou R."/>
            <person name="Klaenhammer T.R."/>
            <person name="Caufield P.W."/>
            <person name="Cui Y."/>
            <person name="Zhang H."/>
            <person name="O'Toole P.W."/>
        </authorList>
    </citation>
    <scope>NUCLEOTIDE SEQUENCE [LARGE SCALE GENOMIC DNA]</scope>
    <source>
        <strain evidence="3 4">DSM 18527</strain>
    </source>
</reference>